<dbReference type="EMBL" id="NJBO01000002">
    <property type="protein sequence ID" value="TKJ44015.1"/>
    <property type="molecule type" value="Genomic_DNA"/>
</dbReference>
<dbReference type="Proteomes" id="UP000317778">
    <property type="component" value="Unassembled WGS sequence"/>
</dbReference>
<name>A0A532V9Z0_UNCT6</name>
<comment type="caution">
    <text evidence="1">The sequence shown here is derived from an EMBL/GenBank/DDBJ whole genome shotgun (WGS) entry which is preliminary data.</text>
</comment>
<evidence type="ECO:0000313" key="2">
    <source>
        <dbReference type="Proteomes" id="UP000317778"/>
    </source>
</evidence>
<protein>
    <submittedName>
        <fullName evidence="1">Uncharacterized protein</fullName>
    </submittedName>
</protein>
<accession>A0A532V9Z0</accession>
<gene>
    <name evidence="1" type="ORF">CEE36_02530</name>
</gene>
<organism evidence="1 2">
    <name type="scientific">candidate division TA06 bacterium B3_TA06</name>
    <dbReference type="NCBI Taxonomy" id="2012487"/>
    <lineage>
        <taxon>Bacteria</taxon>
        <taxon>Bacteria division TA06</taxon>
    </lineage>
</organism>
<proteinExistence type="predicted"/>
<reference evidence="1 2" key="1">
    <citation type="submission" date="2017-06" db="EMBL/GenBank/DDBJ databases">
        <title>Novel microbial phyla capable of carbon fixation and sulfur reduction in deep-sea sediments.</title>
        <authorList>
            <person name="Huang J."/>
            <person name="Baker B."/>
            <person name="Wang Y."/>
        </authorList>
    </citation>
    <scope>NUCLEOTIDE SEQUENCE [LARGE SCALE GENOMIC DNA]</scope>
    <source>
        <strain evidence="1">B3_TA06</strain>
    </source>
</reference>
<sequence>MLNISLLALTLCAGTLVEPFRIAEAEPGHHQGCLRTAMASDGRFAVAWIDHPWITSYEQGDLYIRFFDPDGDPSTEAYKITKAVDTNRICGSHLDMDSAGNTVLIWTENPELVPTNEVLLRLQLFESSGNPLGSPQTDHQGYISTSNRAVGLSLSNQGEFAIAWTWDTGGLLCARRYSFEGGPQGDPFRVHGDLPDRVCSHYPCVALSDAGDLVVTWHEGHKSGEGYPRFQVFDAEDEPILPWEPMGHRVDDGGELYNGDRPEVYWLDNDRFVVFWIDCRTGYPEPSHPAGRVFSDRGLTRHPIRWLIWIDSLRLAHGGPEGWYSTAVSPNDSFAYTHIRTHYDYPDEKLRTWEHDGGILGYIQNNEPIRWTNLFEYTPPLGADTINSIINNYPRTQPPAVACCDDRLVWVYSRLNTDTIFEAFAMITDWDMGVGVAEQPPVPVTPVTHWQITMSVGRQIVLRYADSPQGFHASVFNAAGQKVDELHSTLTGGTVEWGDGFSPGVYFIVPETQGAVRAQKVVLLR</sequence>
<evidence type="ECO:0000313" key="1">
    <source>
        <dbReference type="EMBL" id="TKJ44015.1"/>
    </source>
</evidence>
<dbReference type="AlphaFoldDB" id="A0A532V9Z0"/>